<dbReference type="EMBL" id="MN739155">
    <property type="protein sequence ID" value="QHS91151.1"/>
    <property type="molecule type" value="Genomic_DNA"/>
</dbReference>
<name>A0A6C0BHF0_9ZZZZ</name>
<dbReference type="AlphaFoldDB" id="A0A6C0BHF0"/>
<evidence type="ECO:0000313" key="1">
    <source>
        <dbReference type="EMBL" id="QHS91151.1"/>
    </source>
</evidence>
<organism evidence="1">
    <name type="scientific">viral metagenome</name>
    <dbReference type="NCBI Taxonomy" id="1070528"/>
    <lineage>
        <taxon>unclassified sequences</taxon>
        <taxon>metagenomes</taxon>
        <taxon>organismal metagenomes</taxon>
    </lineage>
</organism>
<accession>A0A6C0BHF0</accession>
<proteinExistence type="predicted"/>
<protein>
    <submittedName>
        <fullName evidence="1">Uncharacterized protein</fullName>
    </submittedName>
</protein>
<reference evidence="1" key="1">
    <citation type="journal article" date="2020" name="Nature">
        <title>Giant virus diversity and host interactions through global metagenomics.</title>
        <authorList>
            <person name="Schulz F."/>
            <person name="Roux S."/>
            <person name="Paez-Espino D."/>
            <person name="Jungbluth S."/>
            <person name="Walsh D.A."/>
            <person name="Denef V.J."/>
            <person name="McMahon K.D."/>
            <person name="Konstantinidis K.T."/>
            <person name="Eloe-Fadrosh E.A."/>
            <person name="Kyrpides N.C."/>
            <person name="Woyke T."/>
        </authorList>
    </citation>
    <scope>NUCLEOTIDE SEQUENCE</scope>
    <source>
        <strain evidence="1">GVMAG-M-3300013004-44</strain>
    </source>
</reference>
<sequence length="118" mass="13681">MEIPVYYENHTVHLNLEDLASDEISAISSWISHLNAEHPDFTHQINLNASHPLFATIINVLTYCIPHYDKLSYVHIYQKGKHYLTPELHRSLLSAIRSHPYGKNITLQVDIDGKHSYY</sequence>